<dbReference type="PANTHER" id="PTHR10694:SF33">
    <property type="entry name" value="LYSINE-SPECIFIC DEMETHYLASE 5"/>
    <property type="match status" value="1"/>
</dbReference>
<dbReference type="GO" id="GO:0141052">
    <property type="term" value="F:histone H3 demethylase activity"/>
    <property type="evidence" value="ECO:0007669"/>
    <property type="project" value="UniProtKB-ARBA"/>
</dbReference>
<dbReference type="InterPro" id="IPR003349">
    <property type="entry name" value="JmjN"/>
</dbReference>
<proteinExistence type="predicted"/>
<feature type="domain" description="JmjN" evidence="4">
    <location>
        <begin position="64"/>
        <end position="106"/>
    </location>
</feature>
<dbReference type="InterPro" id="IPR003347">
    <property type="entry name" value="JmjC_dom"/>
</dbReference>
<organism evidence="6 7">
    <name type="scientific">Adiantum capillus-veneris</name>
    <name type="common">Maidenhair fern</name>
    <dbReference type="NCBI Taxonomy" id="13818"/>
    <lineage>
        <taxon>Eukaryota</taxon>
        <taxon>Viridiplantae</taxon>
        <taxon>Streptophyta</taxon>
        <taxon>Embryophyta</taxon>
        <taxon>Tracheophyta</taxon>
        <taxon>Polypodiopsida</taxon>
        <taxon>Polypodiidae</taxon>
        <taxon>Polypodiales</taxon>
        <taxon>Pteridineae</taxon>
        <taxon>Pteridaceae</taxon>
        <taxon>Vittarioideae</taxon>
        <taxon>Adiantum</taxon>
    </lineage>
</organism>
<sequence>MTVGTRSGGDALKKQELLVPLLQTLDEKATKLQHFWNGRFEVMTNKVDKHGIGDACWIEDLKECPVYYPTKEDFVEDPLCYIRKIAAEASKYGICKIVSPVIASVPAGVVLSKEQSGFRFTTRIQPMRISNWDNDDKVAFPIKGRHYTLTEYEKVANRVFSRKFSTAAGLPPRFIESAFWKELAGGKTRTVEYATDVDGSAFSTSKTDPLGQSKWNLKGISRLPDSTLRLLEEAIPGVTEPMLYIGMLFSMFAWHVEDHFLYSINYQHCGAPKTWYGVPGDAASHFEKVVKEHVYSRELLNDTGKGAELDLLLGKTTMFAPKLLIDHELPVFKAVQYPGEFIITFPRAYHAGFSHGFNCGEAVNFAMADWFPFGAEASLRYECLNRSPLLPHDELLCKEARHIECNDQIGHTNSFCKQQACIMMAFVALMQFHQQVKTDLERQGAKTTTSNVVDVSCGLCKHKCYVGYTHCKCFSEPTCFNHGDFFSSCSCEADRTVCLRDDFASLQFAAQKYEHEQEIRKQAQLLLDGDTAQQGDSAPFRGTSECLESSLLTNATPSVREPCYRQEGREAACSENVFSNLETSGVFNCREAQDEEGAESDTEVLKIKRRRVTSPQSRRFQVDEYEIDKSLVRSLDFGIVLPLRNCDGLERLEHTMLDKQEYIEPASLMNRGIVLPSRDCDGLERQEHTMLDKQDYIKPASVMNRDLISVCHVIDELNIKGSAAAVMSQWQNDARRQGLILKIKEVIVRKENMKVLSLKGLLCLKHLVSKEEAKVLQRLISKVKSRRNGFGHRYLCPTSASLDTWSSANAIRNRENCNEKRGSSCMITTVRYMQLTAPTKDCALPGEMHSESDKKPSAESKNIEGLSLVAGSTILSAQCVLQELQDVQVSAVSVVDEEASKVNVALDALCPKDVLGDPELTRVKGGRIREEESSSSEPVSMEPEPLGPLTEISNTEDRESLNLQRIVSRPAAELERCNPILSHIENAMQPAGTGLAGEGRLCDTEEVCGQSDKSSQVMGISNTLTNPPAEAQPLVDGELSGERNIETGPTATANAGESSTDHSKRDIQTDSPSLPKRGLVIYLNRKVEQCQEKGAKFSHDQDKIEDDYDEVDIFEGQTGANAWCLDTSLGTIQNDQELIPPLEQLTSTCGDDFLHHHLEGNGAQGHFACSSNIKTDRSSEGGELSVMGHHHGKSMCSQVSSEYSNGELGHDVIKLCSNSEPNYSPLGRQQIFTEEDHNLDSIKPISRTADAQSGKQQKTELSCKTLEFPAGLRNNSYAGLDVHASRFGNSSYWRETSRYNGVEKPLLNTAQRYGGSKTDPYAGQSTHWGCSQQGHYDFSPHLPAGQKSFRNNGGKFKRRMGSSLYQEHHPYGRDVYRSTNYPRPFHDKEHLPCGYWKRKSIRNYSEGWKDAKSISVSAEDRQQTKRVLGRHAAESSSSTFKGTGYVEAYDPVRWEIPANYWHLQSSTDHHHVHPSFADIRGLPRGL</sequence>
<dbReference type="GO" id="GO:0000785">
    <property type="term" value="C:chromatin"/>
    <property type="evidence" value="ECO:0007669"/>
    <property type="project" value="TreeGrafter"/>
</dbReference>
<dbReference type="PROSITE" id="PS51183">
    <property type="entry name" value="JMJN"/>
    <property type="match status" value="1"/>
</dbReference>
<evidence type="ECO:0000313" key="6">
    <source>
        <dbReference type="EMBL" id="KAI5067853.1"/>
    </source>
</evidence>
<feature type="compositionally biased region" description="Low complexity" evidence="3">
    <location>
        <begin position="935"/>
        <end position="944"/>
    </location>
</feature>
<feature type="compositionally biased region" description="Basic and acidic residues" evidence="3">
    <location>
        <begin position="1059"/>
        <end position="1068"/>
    </location>
</feature>
<dbReference type="GO" id="GO:0010468">
    <property type="term" value="P:regulation of gene expression"/>
    <property type="evidence" value="ECO:0007669"/>
    <property type="project" value="TreeGrafter"/>
</dbReference>
<evidence type="ECO:0000256" key="2">
    <source>
        <dbReference type="ARBA" id="ARBA00023004"/>
    </source>
</evidence>
<dbReference type="GO" id="GO:0046872">
    <property type="term" value="F:metal ion binding"/>
    <property type="evidence" value="ECO:0007669"/>
    <property type="project" value="UniProtKB-KW"/>
</dbReference>
<keyword evidence="7" id="KW-1185">Reference proteome</keyword>
<feature type="region of interest" description="Disordered" evidence="3">
    <location>
        <begin position="926"/>
        <end position="952"/>
    </location>
</feature>
<reference evidence="6" key="1">
    <citation type="submission" date="2021-01" db="EMBL/GenBank/DDBJ databases">
        <title>Adiantum capillus-veneris genome.</title>
        <authorList>
            <person name="Fang Y."/>
            <person name="Liao Q."/>
        </authorList>
    </citation>
    <scope>NUCLEOTIDE SEQUENCE</scope>
    <source>
        <strain evidence="6">H3</strain>
        <tissue evidence="6">Leaf</tissue>
    </source>
</reference>
<dbReference type="PROSITE" id="PS51184">
    <property type="entry name" value="JMJC"/>
    <property type="match status" value="1"/>
</dbReference>
<feature type="domain" description="JmjC" evidence="5">
    <location>
        <begin position="212"/>
        <end position="382"/>
    </location>
</feature>
<keyword evidence="1" id="KW-0479">Metal-binding</keyword>
<evidence type="ECO:0000259" key="4">
    <source>
        <dbReference type="PROSITE" id="PS51183"/>
    </source>
</evidence>
<dbReference type="GO" id="GO:0005634">
    <property type="term" value="C:nucleus"/>
    <property type="evidence" value="ECO:0007669"/>
    <property type="project" value="TreeGrafter"/>
</dbReference>
<keyword evidence="2" id="KW-0408">Iron</keyword>
<dbReference type="SMART" id="SM00545">
    <property type="entry name" value="JmjN"/>
    <property type="match status" value="1"/>
</dbReference>
<evidence type="ECO:0000256" key="3">
    <source>
        <dbReference type="SAM" id="MobiDB-lite"/>
    </source>
</evidence>
<dbReference type="Pfam" id="PF02375">
    <property type="entry name" value="JmjN"/>
    <property type="match status" value="1"/>
</dbReference>
<evidence type="ECO:0000313" key="7">
    <source>
        <dbReference type="Proteomes" id="UP000886520"/>
    </source>
</evidence>
<evidence type="ECO:0000259" key="5">
    <source>
        <dbReference type="PROSITE" id="PS51184"/>
    </source>
</evidence>
<dbReference type="SMART" id="SM00558">
    <property type="entry name" value="JmjC"/>
    <property type="match status" value="1"/>
</dbReference>
<gene>
    <name evidence="6" type="ORF">GOP47_0016198</name>
</gene>
<dbReference type="Pfam" id="PF02373">
    <property type="entry name" value="JmjC"/>
    <property type="match status" value="1"/>
</dbReference>
<name>A0A9D4ZA26_ADICA</name>
<accession>A0A9D4ZA26</accession>
<evidence type="ECO:0000256" key="1">
    <source>
        <dbReference type="ARBA" id="ARBA00022723"/>
    </source>
</evidence>
<dbReference type="Proteomes" id="UP000886520">
    <property type="component" value="Chromosome 16"/>
</dbReference>
<comment type="caution">
    <text evidence="6">The sequence shown here is derived from an EMBL/GenBank/DDBJ whole genome shotgun (WGS) entry which is preliminary data.</text>
</comment>
<dbReference type="SUPFAM" id="SSF51197">
    <property type="entry name" value="Clavaminate synthase-like"/>
    <property type="match status" value="1"/>
</dbReference>
<protein>
    <submittedName>
        <fullName evidence="6">Uncharacterized protein</fullName>
    </submittedName>
</protein>
<dbReference type="PANTHER" id="PTHR10694">
    <property type="entry name" value="LYSINE-SPECIFIC DEMETHYLASE"/>
    <property type="match status" value="1"/>
</dbReference>
<feature type="region of interest" description="Disordered" evidence="3">
    <location>
        <begin position="1040"/>
        <end position="1073"/>
    </location>
</feature>
<dbReference type="EMBL" id="JABFUD020000016">
    <property type="protein sequence ID" value="KAI5067853.1"/>
    <property type="molecule type" value="Genomic_DNA"/>
</dbReference>
<dbReference type="Gene3D" id="2.60.120.650">
    <property type="entry name" value="Cupin"/>
    <property type="match status" value="1"/>
</dbReference>
<dbReference type="OrthoDB" id="1678912at2759"/>
<feature type="compositionally biased region" description="Polar residues" evidence="3">
    <location>
        <begin position="1047"/>
        <end position="1058"/>
    </location>
</feature>